<evidence type="ECO:0000313" key="2">
    <source>
        <dbReference type="Proteomes" id="UP000028999"/>
    </source>
</evidence>
<reference evidence="1 2" key="1">
    <citation type="journal article" date="2014" name="Science">
        <title>Plant genetics. Early allopolyploid evolution in the post-Neolithic Brassica napus oilseed genome.</title>
        <authorList>
            <person name="Chalhoub B."/>
            <person name="Denoeud F."/>
            <person name="Liu S."/>
            <person name="Parkin I.A."/>
            <person name="Tang H."/>
            <person name="Wang X."/>
            <person name="Chiquet J."/>
            <person name="Belcram H."/>
            <person name="Tong C."/>
            <person name="Samans B."/>
            <person name="Correa M."/>
            <person name="Da Silva C."/>
            <person name="Just J."/>
            <person name="Falentin C."/>
            <person name="Koh C.S."/>
            <person name="Le Clainche I."/>
            <person name="Bernard M."/>
            <person name="Bento P."/>
            <person name="Noel B."/>
            <person name="Labadie K."/>
            <person name="Alberti A."/>
            <person name="Charles M."/>
            <person name="Arnaud D."/>
            <person name="Guo H."/>
            <person name="Daviaud C."/>
            <person name="Alamery S."/>
            <person name="Jabbari K."/>
            <person name="Zhao M."/>
            <person name="Edger P.P."/>
            <person name="Chelaifa H."/>
            <person name="Tack D."/>
            <person name="Lassalle G."/>
            <person name="Mestiri I."/>
            <person name="Schnel N."/>
            <person name="Le Paslier M.C."/>
            <person name="Fan G."/>
            <person name="Renault V."/>
            <person name="Bayer P.E."/>
            <person name="Golicz A.A."/>
            <person name="Manoli S."/>
            <person name="Lee T.H."/>
            <person name="Thi V.H."/>
            <person name="Chalabi S."/>
            <person name="Hu Q."/>
            <person name="Fan C."/>
            <person name="Tollenaere R."/>
            <person name="Lu Y."/>
            <person name="Battail C."/>
            <person name="Shen J."/>
            <person name="Sidebottom C.H."/>
            <person name="Wang X."/>
            <person name="Canaguier A."/>
            <person name="Chauveau A."/>
            <person name="Berard A."/>
            <person name="Deniot G."/>
            <person name="Guan M."/>
            <person name="Liu Z."/>
            <person name="Sun F."/>
            <person name="Lim Y.P."/>
            <person name="Lyons E."/>
            <person name="Town C.D."/>
            <person name="Bancroft I."/>
            <person name="Wang X."/>
            <person name="Meng J."/>
            <person name="Ma J."/>
            <person name="Pires J.C."/>
            <person name="King G.J."/>
            <person name="Brunel D."/>
            <person name="Delourme R."/>
            <person name="Renard M."/>
            <person name="Aury J.M."/>
            <person name="Adams K.L."/>
            <person name="Batley J."/>
            <person name="Snowdon R.J."/>
            <person name="Tost J."/>
            <person name="Edwards D."/>
            <person name="Zhou Y."/>
            <person name="Hua W."/>
            <person name="Sharpe A.G."/>
            <person name="Paterson A.H."/>
            <person name="Guan C."/>
            <person name="Wincker P."/>
        </authorList>
    </citation>
    <scope>NUCLEOTIDE SEQUENCE [LARGE SCALE GENOMIC DNA]</scope>
    <source>
        <strain evidence="2">cv. Darmor-bzh</strain>
    </source>
</reference>
<sequence>MLRDSNRKNFVIYGN</sequence>
<accession>A0A078I3Y2</accession>
<name>A0A078I3Y2_BRANA</name>
<evidence type="ECO:0000313" key="1">
    <source>
        <dbReference type="EMBL" id="CDY44274.1"/>
    </source>
</evidence>
<dbReference type="EMBL" id="LK032584">
    <property type="protein sequence ID" value="CDY44274.1"/>
    <property type="molecule type" value="Genomic_DNA"/>
</dbReference>
<protein>
    <submittedName>
        <fullName evidence="1">BnaC02g41430D protein</fullName>
    </submittedName>
</protein>
<proteinExistence type="predicted"/>
<gene>
    <name evidence="1" type="primary">BnaC02g41430D</name>
    <name evidence="1" type="ORF">GSBRNA2T00079790001</name>
</gene>
<dbReference type="Proteomes" id="UP000028999">
    <property type="component" value="Unassembled WGS sequence"/>
</dbReference>
<organism evidence="1 2">
    <name type="scientific">Brassica napus</name>
    <name type="common">Rape</name>
    <dbReference type="NCBI Taxonomy" id="3708"/>
    <lineage>
        <taxon>Eukaryota</taxon>
        <taxon>Viridiplantae</taxon>
        <taxon>Streptophyta</taxon>
        <taxon>Embryophyta</taxon>
        <taxon>Tracheophyta</taxon>
        <taxon>Spermatophyta</taxon>
        <taxon>Magnoliopsida</taxon>
        <taxon>eudicotyledons</taxon>
        <taxon>Gunneridae</taxon>
        <taxon>Pentapetalae</taxon>
        <taxon>rosids</taxon>
        <taxon>malvids</taxon>
        <taxon>Brassicales</taxon>
        <taxon>Brassicaceae</taxon>
        <taxon>Brassiceae</taxon>
        <taxon>Brassica</taxon>
    </lineage>
</organism>
<dbReference type="PaxDb" id="3708-A0A078I3Y2"/>
<keyword evidence="2" id="KW-1185">Reference proteome</keyword>